<gene>
    <name evidence="1" type="ORF">IHE45_16G060400</name>
</gene>
<dbReference type="Proteomes" id="UP000827976">
    <property type="component" value="Chromosome 16"/>
</dbReference>
<evidence type="ECO:0000313" key="1">
    <source>
        <dbReference type="EMBL" id="KAH7659868.1"/>
    </source>
</evidence>
<protein>
    <submittedName>
        <fullName evidence="1">Cytokinin riboside 5'-monophosphate phosphoribohydrolase LOG protein</fullName>
    </submittedName>
</protein>
<organism evidence="1 2">
    <name type="scientific">Dioscorea alata</name>
    <name type="common">Purple yam</name>
    <dbReference type="NCBI Taxonomy" id="55571"/>
    <lineage>
        <taxon>Eukaryota</taxon>
        <taxon>Viridiplantae</taxon>
        <taxon>Streptophyta</taxon>
        <taxon>Embryophyta</taxon>
        <taxon>Tracheophyta</taxon>
        <taxon>Spermatophyta</taxon>
        <taxon>Magnoliopsida</taxon>
        <taxon>Liliopsida</taxon>
        <taxon>Dioscoreales</taxon>
        <taxon>Dioscoreaceae</taxon>
        <taxon>Dioscorea</taxon>
    </lineage>
</organism>
<dbReference type="EMBL" id="CM037026">
    <property type="protein sequence ID" value="KAH7659868.1"/>
    <property type="molecule type" value="Genomic_DNA"/>
</dbReference>
<name>A0ACB7UHP5_DIOAL</name>
<evidence type="ECO:0000313" key="2">
    <source>
        <dbReference type="Proteomes" id="UP000827976"/>
    </source>
</evidence>
<accession>A0ACB7UHP5</accession>
<proteinExistence type="predicted"/>
<reference evidence="2" key="1">
    <citation type="journal article" date="2022" name="Nat. Commun.">
        <title>Chromosome evolution and the genetic basis of agronomically important traits in greater yam.</title>
        <authorList>
            <person name="Bredeson J.V."/>
            <person name="Lyons J.B."/>
            <person name="Oniyinde I.O."/>
            <person name="Okereke N.R."/>
            <person name="Kolade O."/>
            <person name="Nnabue I."/>
            <person name="Nwadili C.O."/>
            <person name="Hribova E."/>
            <person name="Parker M."/>
            <person name="Nwogha J."/>
            <person name="Shu S."/>
            <person name="Carlson J."/>
            <person name="Kariba R."/>
            <person name="Muthemba S."/>
            <person name="Knop K."/>
            <person name="Barton G.J."/>
            <person name="Sherwood A.V."/>
            <person name="Lopez-Montes A."/>
            <person name="Asiedu R."/>
            <person name="Jamnadass R."/>
            <person name="Muchugi A."/>
            <person name="Goodstein D."/>
            <person name="Egesi C.N."/>
            <person name="Featherston J."/>
            <person name="Asfaw A."/>
            <person name="Simpson G.G."/>
            <person name="Dolezel J."/>
            <person name="Hendre P.S."/>
            <person name="Van Deynze A."/>
            <person name="Kumar P.L."/>
            <person name="Obidiegwu J.E."/>
            <person name="Bhattacharjee R."/>
            <person name="Rokhsar D.S."/>
        </authorList>
    </citation>
    <scope>NUCLEOTIDE SEQUENCE [LARGE SCALE GENOMIC DNA]</scope>
    <source>
        <strain evidence="2">cv. TDa95/00328</strain>
    </source>
</reference>
<comment type="caution">
    <text evidence="1">The sequence shown here is derived from an EMBL/GenBank/DDBJ whole genome shotgun (WGS) entry which is preliminary data.</text>
</comment>
<keyword evidence="2" id="KW-1185">Reference proteome</keyword>
<sequence>MFDLQVMKNFDLVYEGGNIGLMGLISRLSLMVEDMCLGEVKSVENMHQRKAEMSLHADAFIVMPRGYGTLEELFEAITRAQLGIHNKLIGLLNIDGYYNSLLSFIEQAVEEGFIKQSAHHIIVSASNANELIEKLKDYYPCHEQVSSKRNWNSEQLEHSQRNAISTKI</sequence>